<dbReference type="Pfam" id="PF13424">
    <property type="entry name" value="TPR_12"/>
    <property type="match status" value="2"/>
</dbReference>
<dbReference type="Proteomes" id="UP000191691">
    <property type="component" value="Unassembled WGS sequence"/>
</dbReference>
<evidence type="ECO:0000256" key="1">
    <source>
        <dbReference type="ARBA" id="ARBA00022737"/>
    </source>
</evidence>
<dbReference type="PANTHER" id="PTHR45641:SF19">
    <property type="entry name" value="NEPHROCYSTIN-3"/>
    <property type="match status" value="1"/>
</dbReference>
<keyword evidence="6" id="KW-1185">Reference proteome</keyword>
<evidence type="ECO:0000313" key="5">
    <source>
        <dbReference type="EMBL" id="OQE94121.1"/>
    </source>
</evidence>
<gene>
    <name evidence="5" type="ORF">PENNAL_c0004G09061</name>
</gene>
<feature type="region of interest" description="Disordered" evidence="4">
    <location>
        <begin position="362"/>
        <end position="384"/>
    </location>
</feature>
<comment type="caution">
    <text evidence="5">The sequence shown here is derived from an EMBL/GenBank/DDBJ whole genome shotgun (WGS) entry which is preliminary data.</text>
</comment>
<evidence type="ECO:0000313" key="6">
    <source>
        <dbReference type="Proteomes" id="UP000191691"/>
    </source>
</evidence>
<feature type="repeat" description="TPR" evidence="3">
    <location>
        <begin position="102"/>
        <end position="135"/>
    </location>
</feature>
<dbReference type="Gene3D" id="1.25.40.10">
    <property type="entry name" value="Tetratricopeptide repeat domain"/>
    <property type="match status" value="1"/>
</dbReference>
<feature type="compositionally biased region" description="Polar residues" evidence="4">
    <location>
        <begin position="567"/>
        <end position="576"/>
    </location>
</feature>
<evidence type="ECO:0000256" key="4">
    <source>
        <dbReference type="SAM" id="MobiDB-lite"/>
    </source>
</evidence>
<dbReference type="InterPro" id="IPR019734">
    <property type="entry name" value="TPR_rpt"/>
</dbReference>
<dbReference type="PROSITE" id="PS50005">
    <property type="entry name" value="TPR"/>
    <property type="match status" value="3"/>
</dbReference>
<reference evidence="6" key="1">
    <citation type="journal article" date="2017" name="Nat. Microbiol.">
        <title>Global analysis of biosynthetic gene clusters reveals vast potential of secondary metabolite production in Penicillium species.</title>
        <authorList>
            <person name="Nielsen J.C."/>
            <person name="Grijseels S."/>
            <person name="Prigent S."/>
            <person name="Ji B."/>
            <person name="Dainat J."/>
            <person name="Nielsen K.F."/>
            <person name="Frisvad J.C."/>
            <person name="Workman M."/>
            <person name="Nielsen J."/>
        </authorList>
    </citation>
    <scope>NUCLEOTIDE SEQUENCE [LARGE SCALE GENOMIC DNA]</scope>
    <source>
        <strain evidence="6">IBT 13039</strain>
    </source>
</reference>
<dbReference type="PANTHER" id="PTHR45641">
    <property type="entry name" value="TETRATRICOPEPTIDE REPEAT PROTEIN (AFU_ORTHOLOGUE AFUA_6G03870)"/>
    <property type="match status" value="1"/>
</dbReference>
<feature type="non-terminal residue" evidence="5">
    <location>
        <position position="1"/>
    </location>
</feature>
<name>A0A1V6Z364_PENNA</name>
<keyword evidence="2 3" id="KW-0802">TPR repeat</keyword>
<evidence type="ECO:0000256" key="3">
    <source>
        <dbReference type="PROSITE-ProRule" id="PRU00339"/>
    </source>
</evidence>
<dbReference type="SUPFAM" id="SSF48452">
    <property type="entry name" value="TPR-like"/>
    <property type="match status" value="1"/>
</dbReference>
<keyword evidence="1" id="KW-0677">Repeat</keyword>
<dbReference type="InterPro" id="IPR011990">
    <property type="entry name" value="TPR-like_helical_dom_sf"/>
</dbReference>
<dbReference type="EMBL" id="MOOB01000004">
    <property type="protein sequence ID" value="OQE94121.1"/>
    <property type="molecule type" value="Genomic_DNA"/>
</dbReference>
<organism evidence="5 6">
    <name type="scientific">Penicillium nalgiovense</name>
    <dbReference type="NCBI Taxonomy" id="60175"/>
    <lineage>
        <taxon>Eukaryota</taxon>
        <taxon>Fungi</taxon>
        <taxon>Dikarya</taxon>
        <taxon>Ascomycota</taxon>
        <taxon>Pezizomycotina</taxon>
        <taxon>Eurotiomycetes</taxon>
        <taxon>Eurotiomycetidae</taxon>
        <taxon>Eurotiales</taxon>
        <taxon>Aspergillaceae</taxon>
        <taxon>Penicillium</taxon>
    </lineage>
</organism>
<proteinExistence type="predicted"/>
<dbReference type="AlphaFoldDB" id="A0A1V6Z364"/>
<feature type="region of interest" description="Disordered" evidence="4">
    <location>
        <begin position="544"/>
        <end position="596"/>
    </location>
</feature>
<feature type="repeat" description="TPR" evidence="3">
    <location>
        <begin position="18"/>
        <end position="51"/>
    </location>
</feature>
<accession>A0A1V6Z364</accession>
<protein>
    <submittedName>
        <fullName evidence="5">Uncharacterized protein</fullName>
    </submittedName>
</protein>
<dbReference type="SMART" id="SM00028">
    <property type="entry name" value="TPR"/>
    <property type="match status" value="4"/>
</dbReference>
<evidence type="ECO:0000256" key="2">
    <source>
        <dbReference type="ARBA" id="ARBA00022803"/>
    </source>
</evidence>
<sequence>WALAGREKALGADHTSTFNTVNNLGNLYRSQGKLDQAEQVYQRALSGREKVLGADHMSTLNTVNNLGVLYVAQGKLDQAEQMYQRALAGREKVLGADHMSTLNTVNNLGVLYVAQGKLDQAEQMYQRALAGREKVLGADHVSTLNTVNNLGVLYRDQGKLDQAELMYHRAGLGKEKNNTDVQVMETRKQVLGPEHSDALDLFLGAIAHNRHVDFGDSDSSIGNDSVFSVPVSISSTRTLDSGRGEMNSLLIREFANLLHDDGILFSVLSVGISKELIGFERMRNNFRRLLKHFANNLKLDILSESHRELRSFVSSYSAMITRELFAMTPIDEEQKLKPHALSAEHTTSSVEKRLWAIEVFNPDDDESDPGSVAEEAGEDEPYKGSLQNLDQMKSFILESTAYHILRRRLKDFVQPSLYSRLRDLVTRWSTPEHKNHGDVARYKLRNLITDLQHVSPHEIQFEHDQNISRFVRFVGHYQYIIERWTGEPWEWWPLPRCPRPLAESETRLRWKCACAEERWAEVPNTFVKRLQSMIRSLPMDTLATQNVEPPPEAHTRSNPTPCIPSNIGPSSNQISHQDYRGQQPGGSPFNPPLHRRPSGLEANVVDIGITRQRVLFLVKQSGDYKLAQICVSNINSYTFLSTMRTEYFRLRGVLRGWFSIWRYSHCDFYKFEKFDDHEFSLKVKDSFPDHANTDYEYQPRPMDNIPPISEHEFAKRFYACHKPRPLLHLHHKCRRLGAHSSDILKFLPKKKTELEEAGDKREDFWGIYAREIISLRAWHGFTKPIYPTFHNDFDAVSVLERISQQFAV</sequence>
<dbReference type="STRING" id="60175.A0A1V6Z364"/>
<feature type="repeat" description="TPR" evidence="3">
    <location>
        <begin position="60"/>
        <end position="93"/>
    </location>
</feature>